<dbReference type="GeneID" id="5724497"/>
<keyword evidence="1" id="KW-0472">Membrane</keyword>
<dbReference type="RefSeq" id="XP_042916228.1">
    <property type="nucleotide sequence ID" value="XM_043071364.1"/>
</dbReference>
<feature type="transmembrane region" description="Helical" evidence="1">
    <location>
        <begin position="80"/>
        <end position="102"/>
    </location>
</feature>
<dbReference type="EMBL" id="CM008977">
    <property type="protein sequence ID" value="PNW72427.1"/>
    <property type="molecule type" value="Genomic_DNA"/>
</dbReference>
<accession>A0A2K3CVW6</accession>
<feature type="transmembrane region" description="Helical" evidence="1">
    <location>
        <begin position="35"/>
        <end position="53"/>
    </location>
</feature>
<proteinExistence type="predicted"/>
<dbReference type="KEGG" id="cre:CHLRE_16g678661v5"/>
<reference evidence="2 3" key="1">
    <citation type="journal article" date="2007" name="Science">
        <title>The Chlamydomonas genome reveals the evolution of key animal and plant functions.</title>
        <authorList>
            <person name="Merchant S.S."/>
            <person name="Prochnik S.E."/>
            <person name="Vallon O."/>
            <person name="Harris E.H."/>
            <person name="Karpowicz S.J."/>
            <person name="Witman G.B."/>
            <person name="Terry A."/>
            <person name="Salamov A."/>
            <person name="Fritz-Laylin L.K."/>
            <person name="Marechal-Drouard L."/>
            <person name="Marshall W.F."/>
            <person name="Qu L.H."/>
            <person name="Nelson D.R."/>
            <person name="Sanderfoot A.A."/>
            <person name="Spalding M.H."/>
            <person name="Kapitonov V.V."/>
            <person name="Ren Q."/>
            <person name="Ferris P."/>
            <person name="Lindquist E."/>
            <person name="Shapiro H."/>
            <person name="Lucas S.M."/>
            <person name="Grimwood J."/>
            <person name="Schmutz J."/>
            <person name="Cardol P."/>
            <person name="Cerutti H."/>
            <person name="Chanfreau G."/>
            <person name="Chen C.L."/>
            <person name="Cognat V."/>
            <person name="Croft M.T."/>
            <person name="Dent R."/>
            <person name="Dutcher S."/>
            <person name="Fernandez E."/>
            <person name="Fukuzawa H."/>
            <person name="Gonzalez-Ballester D."/>
            <person name="Gonzalez-Halphen D."/>
            <person name="Hallmann A."/>
            <person name="Hanikenne M."/>
            <person name="Hippler M."/>
            <person name="Inwood W."/>
            <person name="Jabbari K."/>
            <person name="Kalanon M."/>
            <person name="Kuras R."/>
            <person name="Lefebvre P.A."/>
            <person name="Lemaire S.D."/>
            <person name="Lobanov A.V."/>
            <person name="Lohr M."/>
            <person name="Manuell A."/>
            <person name="Meier I."/>
            <person name="Mets L."/>
            <person name="Mittag M."/>
            <person name="Mittelmeier T."/>
            <person name="Moroney J.V."/>
            <person name="Moseley J."/>
            <person name="Napoli C."/>
            <person name="Nedelcu A.M."/>
            <person name="Niyogi K."/>
            <person name="Novoselov S.V."/>
            <person name="Paulsen I.T."/>
            <person name="Pazour G."/>
            <person name="Purton S."/>
            <person name="Ral J.P."/>
            <person name="Riano-Pachon D.M."/>
            <person name="Riekhof W."/>
            <person name="Rymarquis L."/>
            <person name="Schroda M."/>
            <person name="Stern D."/>
            <person name="Umen J."/>
            <person name="Willows R."/>
            <person name="Wilson N."/>
            <person name="Zimmer S.L."/>
            <person name="Allmer J."/>
            <person name="Balk J."/>
            <person name="Bisova K."/>
            <person name="Chen C.J."/>
            <person name="Elias M."/>
            <person name="Gendler K."/>
            <person name="Hauser C."/>
            <person name="Lamb M.R."/>
            <person name="Ledford H."/>
            <person name="Long J.C."/>
            <person name="Minagawa J."/>
            <person name="Page M.D."/>
            <person name="Pan J."/>
            <person name="Pootakham W."/>
            <person name="Roje S."/>
            <person name="Rose A."/>
            <person name="Stahlberg E."/>
            <person name="Terauchi A.M."/>
            <person name="Yang P."/>
            <person name="Ball S."/>
            <person name="Bowler C."/>
            <person name="Dieckmann C.L."/>
            <person name="Gladyshev V.N."/>
            <person name="Green P."/>
            <person name="Jorgensen R."/>
            <person name="Mayfield S."/>
            <person name="Mueller-Roeber B."/>
            <person name="Rajamani S."/>
            <person name="Sayre R.T."/>
            <person name="Brokstein P."/>
            <person name="Dubchak I."/>
            <person name="Goodstein D."/>
            <person name="Hornick L."/>
            <person name="Huang Y.W."/>
            <person name="Jhaveri J."/>
            <person name="Luo Y."/>
            <person name="Martinez D."/>
            <person name="Ngau W.C."/>
            <person name="Otillar B."/>
            <person name="Poliakov A."/>
            <person name="Porter A."/>
            <person name="Szajkowski L."/>
            <person name="Werner G."/>
            <person name="Zhou K."/>
            <person name="Grigoriev I.V."/>
            <person name="Rokhsar D.S."/>
            <person name="Grossman A.R."/>
        </authorList>
    </citation>
    <scope>NUCLEOTIDE SEQUENCE [LARGE SCALE GENOMIC DNA]</scope>
    <source>
        <strain evidence="3">CC-503</strain>
    </source>
</reference>
<dbReference type="Gramene" id="PNW72427">
    <property type="protein sequence ID" value="PNW72427"/>
    <property type="gene ID" value="CHLRE_16g678661v5"/>
</dbReference>
<name>A0A2K3CVW6_CHLRE</name>
<dbReference type="Proteomes" id="UP000006906">
    <property type="component" value="Chromosome 16"/>
</dbReference>
<sequence>MPQLFHVALATAVHSRKRDLKRVPRSADSAVNKQWATLLSAAAAICGLIMWMVSAEVARHRTHDVIAGFGVTLHSDPWPMFAHIPVAVALVPVLVLLLRVAIWRSHIQANLNAGGAHEHRAQLGLAEVRRRMVRKPYPDNLAGMSAGLAQLLTAASSGTASATSAAAASSNDLASFLASSSESGNGGSGSWTPGGGWAPGAKWGPSTCPPNCLDLSAFKSYFGPHVCCCNAIGGVFAAEPHAAAALQALIPALVGLALLWAALSWLLLAAAAQFAHSESELLTITPATAAAAAAAGEPGNLPPVHGLAGLLARHWLGGCRSGPDARTSSGKPRRVGDVTEPLLAGADCGTAAMPIVSGAGVVPQVGTTLVAGSSQGLPFLPRCPSETCVC</sequence>
<dbReference type="PaxDb" id="3055-EDO99173"/>
<protein>
    <submittedName>
        <fullName evidence="2">Uncharacterized protein</fullName>
    </submittedName>
</protein>
<keyword evidence="3" id="KW-1185">Reference proteome</keyword>
<dbReference type="AlphaFoldDB" id="A0A2K3CVW6"/>
<dbReference type="InParanoid" id="A0A2K3CVW6"/>
<feature type="transmembrane region" description="Helical" evidence="1">
    <location>
        <begin position="248"/>
        <end position="272"/>
    </location>
</feature>
<dbReference type="ExpressionAtlas" id="A0A2K3CVW6">
    <property type="expression patterns" value="baseline"/>
</dbReference>
<organism evidence="2 3">
    <name type="scientific">Chlamydomonas reinhardtii</name>
    <name type="common">Chlamydomonas smithii</name>
    <dbReference type="NCBI Taxonomy" id="3055"/>
    <lineage>
        <taxon>Eukaryota</taxon>
        <taxon>Viridiplantae</taxon>
        <taxon>Chlorophyta</taxon>
        <taxon>core chlorophytes</taxon>
        <taxon>Chlorophyceae</taxon>
        <taxon>CS clade</taxon>
        <taxon>Chlamydomonadales</taxon>
        <taxon>Chlamydomonadaceae</taxon>
        <taxon>Chlamydomonas</taxon>
    </lineage>
</organism>
<keyword evidence="1" id="KW-1133">Transmembrane helix</keyword>
<evidence type="ECO:0000313" key="3">
    <source>
        <dbReference type="Proteomes" id="UP000006906"/>
    </source>
</evidence>
<dbReference type="OrthoDB" id="10531329at2759"/>
<evidence type="ECO:0000313" key="2">
    <source>
        <dbReference type="EMBL" id="PNW72427.1"/>
    </source>
</evidence>
<gene>
    <name evidence="2" type="ORF">CHLRE_16g678661v5</name>
</gene>
<keyword evidence="1" id="KW-0812">Transmembrane</keyword>
<evidence type="ECO:0000256" key="1">
    <source>
        <dbReference type="SAM" id="Phobius"/>
    </source>
</evidence>